<dbReference type="InterPro" id="IPR036291">
    <property type="entry name" value="NAD(P)-bd_dom_sf"/>
</dbReference>
<organism evidence="2">
    <name type="scientific">marine metagenome</name>
    <dbReference type="NCBI Taxonomy" id="408172"/>
    <lineage>
        <taxon>unclassified sequences</taxon>
        <taxon>metagenomes</taxon>
        <taxon>ecological metagenomes</taxon>
    </lineage>
</organism>
<gene>
    <name evidence="2" type="ORF">METZ01_LOCUS48177</name>
</gene>
<dbReference type="Gene3D" id="3.40.50.720">
    <property type="entry name" value="NAD(P)-binding Rossmann-like Domain"/>
    <property type="match status" value="1"/>
</dbReference>
<name>A0A381S2G1_9ZZZZ</name>
<dbReference type="SUPFAM" id="SSF51735">
    <property type="entry name" value="NAD(P)-binding Rossmann-fold domains"/>
    <property type="match status" value="1"/>
</dbReference>
<reference evidence="2" key="1">
    <citation type="submission" date="2018-05" db="EMBL/GenBank/DDBJ databases">
        <authorList>
            <person name="Lanie J.A."/>
            <person name="Ng W.-L."/>
            <person name="Kazmierczak K.M."/>
            <person name="Andrzejewski T.M."/>
            <person name="Davidsen T.M."/>
            <person name="Wayne K.J."/>
            <person name="Tettelin H."/>
            <person name="Glass J.I."/>
            <person name="Rusch D."/>
            <person name="Podicherti R."/>
            <person name="Tsui H.-C.T."/>
            <person name="Winkler M.E."/>
        </authorList>
    </citation>
    <scope>NUCLEOTIDE SEQUENCE</scope>
</reference>
<dbReference type="PANTHER" id="PTHR43943">
    <property type="entry name" value="DEHYDROGENASE/REDUCTASE (SDR FAMILY) MEMBER 4"/>
    <property type="match status" value="1"/>
</dbReference>
<comment type="similarity">
    <text evidence="1">Belongs to the short-chain dehydrogenases/reductases (SDR) family.</text>
</comment>
<proteinExistence type="inferred from homology"/>
<evidence type="ECO:0000256" key="1">
    <source>
        <dbReference type="ARBA" id="ARBA00006484"/>
    </source>
</evidence>
<evidence type="ECO:0008006" key="3">
    <source>
        <dbReference type="Google" id="ProtNLM"/>
    </source>
</evidence>
<accession>A0A381S2G1</accession>
<dbReference type="Pfam" id="PF00106">
    <property type="entry name" value="adh_short"/>
    <property type="match status" value="1"/>
</dbReference>
<dbReference type="InterPro" id="IPR002347">
    <property type="entry name" value="SDR_fam"/>
</dbReference>
<protein>
    <recommendedName>
        <fullName evidence="3">Short-chain dehydrogenase</fullName>
    </recommendedName>
</protein>
<dbReference type="PANTHER" id="PTHR43943:SF2">
    <property type="entry name" value="DEHYDROGENASE_REDUCTASE 4"/>
    <property type="match status" value="1"/>
</dbReference>
<dbReference type="AlphaFoldDB" id="A0A381S2G1"/>
<evidence type="ECO:0000313" key="2">
    <source>
        <dbReference type="EMBL" id="SUZ95323.1"/>
    </source>
</evidence>
<dbReference type="EMBL" id="UINC01002315">
    <property type="protein sequence ID" value="SUZ95323.1"/>
    <property type="molecule type" value="Genomic_DNA"/>
</dbReference>
<sequence>MSSSHHIIISISSDIGFALAKKWLNEGHSVTGTFRTRSLLCDELEDMGANLVPCDLEDKTSINSAITSIKSGMHWNTLTIATGNQEPVGKFLTCNFESWHQSINVNFINQLKIVHGLMNHKSALQSSVLFFAGGGTNNATVDYSAYTISKIALIKMVELLDEEISDTTFSILGPGWVKTKIHDSTLNAPERAGENYHKTIQMLENNGAACYPIEKVIECCDWLLSSPRELVGGRNFSAVNDPWESDSIELILNDSNLFKLRRYGNDFFEIK</sequence>